<geneLocation type="mitochondrion" evidence="1"/>
<name>A0A101M2E5_PICGL</name>
<organism evidence="1">
    <name type="scientific">Picea glauca</name>
    <name type="common">White spruce</name>
    <name type="synonym">Pinus glauca</name>
    <dbReference type="NCBI Taxonomy" id="3330"/>
    <lineage>
        <taxon>Eukaryota</taxon>
        <taxon>Viridiplantae</taxon>
        <taxon>Streptophyta</taxon>
        <taxon>Embryophyta</taxon>
        <taxon>Tracheophyta</taxon>
        <taxon>Spermatophyta</taxon>
        <taxon>Pinopsida</taxon>
        <taxon>Pinidae</taxon>
        <taxon>Conifers I</taxon>
        <taxon>Pinales</taxon>
        <taxon>Pinaceae</taxon>
        <taxon>Picea</taxon>
    </lineage>
</organism>
<comment type="caution">
    <text evidence="1">The sequence shown here is derived from an EMBL/GenBank/DDBJ whole genome shotgun (WGS) entry which is preliminary data.</text>
</comment>
<dbReference type="EMBL" id="LKAM01000002">
    <property type="protein sequence ID" value="KUM49804.1"/>
    <property type="molecule type" value="Genomic_DNA"/>
</dbReference>
<sequence length="39" mass="4402">MLLGSDYVYAMNDVVSSLFHVVNFLMKEALSQLTIDHLS</sequence>
<proteinExistence type="predicted"/>
<keyword evidence="1" id="KW-0496">Mitochondrion</keyword>
<accession>A0A101M2E5</accession>
<dbReference type="AlphaFoldDB" id="A0A101M2E5"/>
<gene>
    <name evidence="1" type="ORF">ABT39_MTgene3031</name>
</gene>
<reference evidence="1" key="1">
    <citation type="journal article" date="2015" name="Genome Biol. Evol.">
        <title>Organellar Genomes of White Spruce (Picea glauca): Assembly and Annotation.</title>
        <authorList>
            <person name="Jackman S.D."/>
            <person name="Warren R.L."/>
            <person name="Gibb E.A."/>
            <person name="Vandervalk B.P."/>
            <person name="Mohamadi H."/>
            <person name="Chu J."/>
            <person name="Raymond A."/>
            <person name="Pleasance S."/>
            <person name="Coope R."/>
            <person name="Wildung M.R."/>
            <person name="Ritland C.E."/>
            <person name="Bousquet J."/>
            <person name="Jones S.J."/>
            <person name="Bohlmann J."/>
            <person name="Birol I."/>
        </authorList>
    </citation>
    <scope>NUCLEOTIDE SEQUENCE [LARGE SCALE GENOMIC DNA]</scope>
    <source>
        <tissue evidence="1">Flushing bud</tissue>
    </source>
</reference>
<evidence type="ECO:0000313" key="1">
    <source>
        <dbReference type="EMBL" id="KUM49804.1"/>
    </source>
</evidence>
<protein>
    <submittedName>
        <fullName evidence="1">Uncharacterized protein</fullName>
    </submittedName>
</protein>